<sequence length="237" mass="27922">MGEICKNTLSYYDPNTLNRAFMAPLVPETRSKHYVKRMRDPLYYNYLEDVENWSFDKKYEFLDIMTDLVTKNYTLEEIKALTKKIYDKMDNAVGFEEISTLREKSSHIAPYHRKQIFAESLSNLKKDIHELSKINFQNMLECSEDFEKLNEFTILGSGINLMVKYIDYCLDDLKRTNELFKKRYGALIVFSLRFLAYLMDKITLEELSSDVSVFGSVIYDEEGIGDEDFEGICSFRF</sequence>
<reference evidence="1 2" key="1">
    <citation type="submission" date="2009-06" db="EMBL/GenBank/DDBJ databases">
        <title>Molecular Evidence for Microbiologically Influenced Corrosion from genome of Methanogen.</title>
        <authorList>
            <person name="Ito N."/>
            <person name="Tsurumaru H."/>
            <person name="Shimizu A."/>
            <person name="Harada T."/>
            <person name="Hosoyama A."/>
            <person name="Horikawa H."/>
            <person name="Wakai S."/>
            <person name="Sasaki K."/>
            <person name="Nishijima K."/>
            <person name="Ataku H."/>
            <person name="Yamazaki J."/>
            <person name="Mise M."/>
            <person name="Yamazaki S."/>
            <person name="Tanikawa S."/>
            <person name="Harayama S."/>
            <person name="Fujita N."/>
        </authorList>
    </citation>
    <scope>NUCLEOTIDE SEQUENCE [LARGE SCALE GENOMIC DNA]</scope>
    <source>
        <strain evidence="2">KA1 ( NBRC 102054)</strain>
    </source>
</reference>
<proteinExistence type="predicted"/>
<accession>A0A2Z5PGA9</accession>
<dbReference type="RefSeq" id="WP_013998882.1">
    <property type="nucleotide sequence ID" value="NZ_AP011526.1"/>
</dbReference>
<evidence type="ECO:0000313" key="2">
    <source>
        <dbReference type="Proteomes" id="UP000264208"/>
    </source>
</evidence>
<protein>
    <submittedName>
        <fullName evidence="1">Uncharacterized protein</fullName>
    </submittedName>
</protein>
<dbReference type="GeneID" id="10981919"/>
<evidence type="ECO:0000313" key="1">
    <source>
        <dbReference type="EMBL" id="BAP60618.1"/>
    </source>
</evidence>
<gene>
    <name evidence="1" type="ORF">MMKA1_05010</name>
</gene>
<dbReference type="AlphaFoldDB" id="A0A2Z5PGA9"/>
<dbReference type="EMBL" id="AP011526">
    <property type="protein sequence ID" value="BAP60618.1"/>
    <property type="molecule type" value="Genomic_DNA"/>
</dbReference>
<name>A0A2Z5PGA9_METMI</name>
<organism evidence="1 2">
    <name type="scientific">Methanococcus maripaludis KA1</name>
    <dbReference type="NCBI Taxonomy" id="637914"/>
    <lineage>
        <taxon>Archaea</taxon>
        <taxon>Methanobacteriati</taxon>
        <taxon>Methanobacteriota</taxon>
        <taxon>Methanomada group</taxon>
        <taxon>Methanococci</taxon>
        <taxon>Methanococcales</taxon>
        <taxon>Methanococcaceae</taxon>
        <taxon>Methanococcus</taxon>
    </lineage>
</organism>
<dbReference type="Proteomes" id="UP000264208">
    <property type="component" value="Chromosome"/>
</dbReference>
<dbReference type="GeneID" id="41278917"/>
<dbReference type="KEGG" id="mmak:MMKA1_05010"/>